<dbReference type="Gene3D" id="2.60.40.10">
    <property type="entry name" value="Immunoglobulins"/>
    <property type="match status" value="3"/>
</dbReference>
<feature type="compositionally biased region" description="Basic and acidic residues" evidence="1">
    <location>
        <begin position="342"/>
        <end position="360"/>
    </location>
</feature>
<name>A0A5N5THG3_9CRUS</name>
<feature type="non-terminal residue" evidence="3">
    <location>
        <position position="360"/>
    </location>
</feature>
<evidence type="ECO:0000256" key="1">
    <source>
        <dbReference type="SAM" id="MobiDB-lite"/>
    </source>
</evidence>
<evidence type="ECO:0000313" key="4">
    <source>
        <dbReference type="Proteomes" id="UP000326759"/>
    </source>
</evidence>
<dbReference type="PROSITE" id="PS50853">
    <property type="entry name" value="FN3"/>
    <property type="match status" value="2"/>
</dbReference>
<dbReference type="EMBL" id="SEYY01001059">
    <property type="protein sequence ID" value="KAB7505911.1"/>
    <property type="molecule type" value="Genomic_DNA"/>
</dbReference>
<dbReference type="SMART" id="SM00060">
    <property type="entry name" value="FN3"/>
    <property type="match status" value="2"/>
</dbReference>
<dbReference type="Pfam" id="PF00041">
    <property type="entry name" value="fn3"/>
    <property type="match status" value="1"/>
</dbReference>
<protein>
    <submittedName>
        <fullName evidence="3">Receptor-type tyrosine-protein phosphatase delta</fullName>
    </submittedName>
</protein>
<comment type="caution">
    <text evidence="3">The sequence shown here is derived from an EMBL/GenBank/DDBJ whole genome shotgun (WGS) entry which is preliminary data.</text>
</comment>
<feature type="region of interest" description="Disordered" evidence="1">
    <location>
        <begin position="341"/>
        <end position="360"/>
    </location>
</feature>
<dbReference type="InterPro" id="IPR003961">
    <property type="entry name" value="FN3_dom"/>
</dbReference>
<sequence length="360" mass="40326">MSYKVTWILNGSQYVSQVLDYNVTNFIIDDLLPCLTYDINVTAATKVGEGPPAQTSVTLNPEVPPPPKNLICNATGSTSISLQWSSPETSCNIISYEIKASGNILWKDQTTSVNTQALKTDCLLKNLIPYTSYNISVKAVVNSESEGAPAICSAQTDEDCKEKKSFEIYWQDPVNKNGILKEYMIKKNNSTVKSMSSSSTGSYRVKIDELEHGTKYNITVYVSIYVVALIQVNNYLNLNDLAQTSKGYGNYAQAEALGFGYHYRKDIKRKMRNVGTSHPVGESESPDDFSTTPIPLFQLRSHVQDRIEEKIYLRNSSLVLINLRDEICKTNNGKNVKGNEMQYEKKKEKKSEAGCRIKRD</sequence>
<dbReference type="OrthoDB" id="10253954at2759"/>
<reference evidence="3 4" key="1">
    <citation type="journal article" date="2019" name="PLoS Biol.">
        <title>Sex chromosomes control vertical transmission of feminizing Wolbachia symbionts in an isopod.</title>
        <authorList>
            <person name="Becking T."/>
            <person name="Chebbi M.A."/>
            <person name="Giraud I."/>
            <person name="Moumen B."/>
            <person name="Laverre T."/>
            <person name="Caubet Y."/>
            <person name="Peccoud J."/>
            <person name="Gilbert C."/>
            <person name="Cordaux R."/>
        </authorList>
    </citation>
    <scope>NUCLEOTIDE SEQUENCE [LARGE SCALE GENOMIC DNA]</scope>
    <source>
        <strain evidence="3">ANa2</strain>
        <tissue evidence="3">Whole body excluding digestive tract and cuticle</tissue>
    </source>
</reference>
<keyword evidence="3" id="KW-0675">Receptor</keyword>
<dbReference type="SUPFAM" id="SSF49265">
    <property type="entry name" value="Fibronectin type III"/>
    <property type="match status" value="2"/>
</dbReference>
<organism evidence="3 4">
    <name type="scientific">Armadillidium nasatum</name>
    <dbReference type="NCBI Taxonomy" id="96803"/>
    <lineage>
        <taxon>Eukaryota</taxon>
        <taxon>Metazoa</taxon>
        <taxon>Ecdysozoa</taxon>
        <taxon>Arthropoda</taxon>
        <taxon>Crustacea</taxon>
        <taxon>Multicrustacea</taxon>
        <taxon>Malacostraca</taxon>
        <taxon>Eumalacostraca</taxon>
        <taxon>Peracarida</taxon>
        <taxon>Isopoda</taxon>
        <taxon>Oniscidea</taxon>
        <taxon>Crinocheta</taxon>
        <taxon>Armadillidiidae</taxon>
        <taxon>Armadillidium</taxon>
    </lineage>
</organism>
<evidence type="ECO:0000313" key="3">
    <source>
        <dbReference type="EMBL" id="KAB7505911.1"/>
    </source>
</evidence>
<gene>
    <name evidence="3" type="primary">PTPRD_0</name>
    <name evidence="3" type="ORF">Anas_07018</name>
</gene>
<dbReference type="InterPro" id="IPR036116">
    <property type="entry name" value="FN3_sf"/>
</dbReference>
<feature type="domain" description="Fibronectin type-III" evidence="2">
    <location>
        <begin position="66"/>
        <end position="159"/>
    </location>
</feature>
<dbReference type="Proteomes" id="UP000326759">
    <property type="component" value="Unassembled WGS sequence"/>
</dbReference>
<feature type="domain" description="Fibronectin type-III" evidence="2">
    <location>
        <begin position="1"/>
        <end position="63"/>
    </location>
</feature>
<keyword evidence="4" id="KW-1185">Reference proteome</keyword>
<dbReference type="CDD" id="cd00063">
    <property type="entry name" value="FN3"/>
    <property type="match status" value="3"/>
</dbReference>
<dbReference type="InterPro" id="IPR050713">
    <property type="entry name" value="RTP_Phos/Ushers"/>
</dbReference>
<proteinExistence type="predicted"/>
<dbReference type="PANTHER" id="PTHR46957:SF3">
    <property type="entry name" value="CYTOKINE RECEPTOR"/>
    <property type="match status" value="1"/>
</dbReference>
<accession>A0A5N5THG3</accession>
<evidence type="ECO:0000259" key="2">
    <source>
        <dbReference type="PROSITE" id="PS50853"/>
    </source>
</evidence>
<dbReference type="InterPro" id="IPR013783">
    <property type="entry name" value="Ig-like_fold"/>
</dbReference>
<dbReference type="PANTHER" id="PTHR46957">
    <property type="entry name" value="CYTOKINE RECEPTOR"/>
    <property type="match status" value="1"/>
</dbReference>
<dbReference type="GO" id="GO:0016020">
    <property type="term" value="C:membrane"/>
    <property type="evidence" value="ECO:0007669"/>
    <property type="project" value="UniProtKB-SubCell"/>
</dbReference>
<dbReference type="AlphaFoldDB" id="A0A5N5THG3"/>